<name>A0A9W6L9W9_9BACT</name>
<reference evidence="5" key="1">
    <citation type="submission" date="2022-12" db="EMBL/GenBank/DDBJ databases">
        <title>Reference genome sequencing for broad-spectrum identification of bacterial and archaeal isolates by mass spectrometry.</title>
        <authorList>
            <person name="Sekiguchi Y."/>
            <person name="Tourlousse D.M."/>
        </authorList>
    </citation>
    <scope>NUCLEOTIDE SEQUENCE</scope>
    <source>
        <strain evidence="5">ASRB1</strain>
    </source>
</reference>
<dbReference type="Proteomes" id="UP001144372">
    <property type="component" value="Unassembled WGS sequence"/>
</dbReference>
<dbReference type="InterPro" id="IPR050336">
    <property type="entry name" value="Chromosome_partition/occlusion"/>
</dbReference>
<dbReference type="PANTHER" id="PTHR33375:SF1">
    <property type="entry name" value="CHROMOSOME-PARTITIONING PROTEIN PARB-RELATED"/>
    <property type="match status" value="1"/>
</dbReference>
<evidence type="ECO:0000259" key="4">
    <source>
        <dbReference type="SMART" id="SM00470"/>
    </source>
</evidence>
<comment type="similarity">
    <text evidence="1">Belongs to the ParB family.</text>
</comment>
<dbReference type="SMART" id="SM00470">
    <property type="entry name" value="ParB"/>
    <property type="match status" value="1"/>
</dbReference>
<dbReference type="GO" id="GO:0003677">
    <property type="term" value="F:DNA binding"/>
    <property type="evidence" value="ECO:0007669"/>
    <property type="project" value="UniProtKB-KW"/>
</dbReference>
<keyword evidence="6" id="KW-1185">Reference proteome</keyword>
<evidence type="ECO:0000256" key="1">
    <source>
        <dbReference type="ARBA" id="ARBA00006295"/>
    </source>
</evidence>
<dbReference type="SUPFAM" id="SSF110849">
    <property type="entry name" value="ParB/Sulfiredoxin"/>
    <property type="match status" value="1"/>
</dbReference>
<dbReference type="SUPFAM" id="SSF109709">
    <property type="entry name" value="KorB DNA-binding domain-like"/>
    <property type="match status" value="1"/>
</dbReference>
<dbReference type="InterPro" id="IPR041468">
    <property type="entry name" value="HTH_ParB/Spo0J"/>
</dbReference>
<dbReference type="FunFam" id="1.10.10.2830:FF:000001">
    <property type="entry name" value="Chromosome partitioning protein ParB"/>
    <property type="match status" value="1"/>
</dbReference>
<organism evidence="5 6">
    <name type="scientific">Desulforhabdus amnigena</name>
    <dbReference type="NCBI Taxonomy" id="40218"/>
    <lineage>
        <taxon>Bacteria</taxon>
        <taxon>Pseudomonadati</taxon>
        <taxon>Thermodesulfobacteriota</taxon>
        <taxon>Syntrophobacteria</taxon>
        <taxon>Syntrophobacterales</taxon>
        <taxon>Syntrophobacteraceae</taxon>
        <taxon>Desulforhabdus</taxon>
    </lineage>
</organism>
<gene>
    <name evidence="5" type="ORF">DAMNIGENAA_30280</name>
</gene>
<evidence type="ECO:0000256" key="2">
    <source>
        <dbReference type="ARBA" id="ARBA00022829"/>
    </source>
</evidence>
<dbReference type="EMBL" id="BSDR01000001">
    <property type="protein sequence ID" value="GLI35595.1"/>
    <property type="molecule type" value="Genomic_DNA"/>
</dbReference>
<keyword evidence="2" id="KW-0159">Chromosome partition</keyword>
<dbReference type="CDD" id="cd16393">
    <property type="entry name" value="SPO0J_N"/>
    <property type="match status" value="1"/>
</dbReference>
<dbReference type="Gene3D" id="3.90.1530.30">
    <property type="match status" value="1"/>
</dbReference>
<evidence type="ECO:0000313" key="6">
    <source>
        <dbReference type="Proteomes" id="UP001144372"/>
    </source>
</evidence>
<dbReference type="PANTHER" id="PTHR33375">
    <property type="entry name" value="CHROMOSOME-PARTITIONING PROTEIN PARB-RELATED"/>
    <property type="match status" value="1"/>
</dbReference>
<keyword evidence="3" id="KW-0238">DNA-binding</keyword>
<evidence type="ECO:0000313" key="5">
    <source>
        <dbReference type="EMBL" id="GLI35595.1"/>
    </source>
</evidence>
<accession>A0A9W6L9W9</accession>
<dbReference type="Pfam" id="PF02195">
    <property type="entry name" value="ParB_N"/>
    <property type="match status" value="1"/>
</dbReference>
<evidence type="ECO:0000256" key="3">
    <source>
        <dbReference type="ARBA" id="ARBA00023125"/>
    </source>
</evidence>
<dbReference type="GO" id="GO:0005694">
    <property type="term" value="C:chromosome"/>
    <property type="evidence" value="ECO:0007669"/>
    <property type="project" value="TreeGrafter"/>
</dbReference>
<dbReference type="InterPro" id="IPR057240">
    <property type="entry name" value="ParB_dimer_C"/>
</dbReference>
<dbReference type="FunFam" id="3.90.1530.30:FF:000001">
    <property type="entry name" value="Chromosome partitioning protein ParB"/>
    <property type="match status" value="1"/>
</dbReference>
<protein>
    <submittedName>
        <fullName evidence="5">Chromosome partitioning protein ParB</fullName>
    </submittedName>
</protein>
<dbReference type="RefSeq" id="WP_281795562.1">
    <property type="nucleotide sequence ID" value="NZ_BSDR01000001.1"/>
</dbReference>
<dbReference type="NCBIfam" id="TIGR00180">
    <property type="entry name" value="parB_part"/>
    <property type="match status" value="1"/>
</dbReference>
<dbReference type="GO" id="GO:0007059">
    <property type="term" value="P:chromosome segregation"/>
    <property type="evidence" value="ECO:0007669"/>
    <property type="project" value="UniProtKB-KW"/>
</dbReference>
<proteinExistence type="inferred from homology"/>
<comment type="caution">
    <text evidence="5">The sequence shown here is derived from an EMBL/GenBank/DDBJ whole genome shotgun (WGS) entry which is preliminary data.</text>
</comment>
<dbReference type="Pfam" id="PF23552">
    <property type="entry name" value="ParB_C"/>
    <property type="match status" value="1"/>
</dbReference>
<dbReference type="InterPro" id="IPR004437">
    <property type="entry name" value="ParB/RepB/Spo0J"/>
</dbReference>
<dbReference type="InterPro" id="IPR036086">
    <property type="entry name" value="ParB/Sulfiredoxin_sf"/>
</dbReference>
<feature type="domain" description="ParB-like N-terminal" evidence="4">
    <location>
        <begin position="30"/>
        <end position="121"/>
    </location>
</feature>
<dbReference type="AlphaFoldDB" id="A0A9W6L9W9"/>
<dbReference type="GO" id="GO:0045881">
    <property type="term" value="P:positive regulation of sporulation resulting in formation of a cellular spore"/>
    <property type="evidence" value="ECO:0007669"/>
    <property type="project" value="TreeGrafter"/>
</dbReference>
<dbReference type="InterPro" id="IPR003115">
    <property type="entry name" value="ParB_N"/>
</dbReference>
<sequence length="286" mass="32662">MIEKKRGLGRGLDQLLTSSDWLKRDDVQLFYCPVDRLIPNPYQPRQLVDDEQMDELVRSIREKGVLQPILATRTQVPEEYQILAGERRWRASKIAGLTEVPILVREASSTDVLELALIENIQRQDLNCIEEALAYQRLQEEFHLTQEEISQRVGKNRSTVANLLRLLHLPPDIQEDLLNQRLTMGHARALLAVAGADEQRKLRDLILDRHLSVRQTEALVAKKDASSPQAKPEPDPRWISLQETLQSHLGSPVALRRRGQRGTLTISFGSEDELTRILDRIGVNRS</sequence>
<dbReference type="Gene3D" id="1.10.10.2830">
    <property type="match status" value="1"/>
</dbReference>
<dbReference type="Pfam" id="PF17762">
    <property type="entry name" value="HTH_ParB"/>
    <property type="match status" value="1"/>
</dbReference>